<sequence>MLEDLAIAPVAGGLATKAMEPVSTTLYQLESEPDRAREDAARPGPPYRIAADKTLRLLGIHPGDRALDRAGLAFHYGLAISWAPVYALLRRTTGLSPVAAGLASGAAMSLIVDEGITPLAGFSAPNRVYPAATHLRGLAAHLVYGLAVAAVTETAWALRHRRP</sequence>
<reference evidence="1" key="1">
    <citation type="submission" date="2020-01" db="EMBL/GenBank/DDBJ databases">
        <title>Insect and environment-associated Actinomycetes.</title>
        <authorList>
            <person name="Currrie C."/>
            <person name="Chevrette M."/>
            <person name="Carlson C."/>
            <person name="Stubbendieck R."/>
            <person name="Wendt-Pienkowski E."/>
        </authorList>
    </citation>
    <scope>NUCLEOTIDE SEQUENCE</scope>
    <source>
        <strain evidence="1">SID14436</strain>
    </source>
</reference>
<dbReference type="EMBL" id="JAAGMD010000073">
    <property type="protein sequence ID" value="NEA84922.1"/>
    <property type="molecule type" value="Genomic_DNA"/>
</dbReference>
<name>A0A6G3QNN4_9ACTN</name>
<dbReference type="AlphaFoldDB" id="A0A6G3QNN4"/>
<organism evidence="1">
    <name type="scientific">Streptomyces sp. SID14436</name>
    <dbReference type="NCBI Taxonomy" id="2706070"/>
    <lineage>
        <taxon>Bacteria</taxon>
        <taxon>Bacillati</taxon>
        <taxon>Actinomycetota</taxon>
        <taxon>Actinomycetes</taxon>
        <taxon>Kitasatosporales</taxon>
        <taxon>Streptomycetaceae</taxon>
        <taxon>Streptomyces</taxon>
    </lineage>
</organism>
<comment type="caution">
    <text evidence="1">The sequence shown here is derived from an EMBL/GenBank/DDBJ whole genome shotgun (WGS) entry which is preliminary data.</text>
</comment>
<gene>
    <name evidence="1" type="ORF">G3I53_02275</name>
</gene>
<accession>A0A6G3QNN4</accession>
<protein>
    <submittedName>
        <fullName evidence="1">DUF1440 domain-containing protein</fullName>
    </submittedName>
</protein>
<proteinExistence type="predicted"/>
<evidence type="ECO:0000313" key="1">
    <source>
        <dbReference type="EMBL" id="NEA84922.1"/>
    </source>
</evidence>